<dbReference type="HAMAP" id="MF_03176">
    <property type="entry name" value="PIF1"/>
    <property type="match status" value="1"/>
</dbReference>
<dbReference type="GO" id="GO:0003697">
    <property type="term" value="F:single-stranded DNA binding"/>
    <property type="evidence" value="ECO:0007669"/>
    <property type="project" value="UniProtKB-ARBA"/>
</dbReference>
<evidence type="ECO:0000256" key="7">
    <source>
        <dbReference type="ARBA" id="ARBA00022840"/>
    </source>
</evidence>
<evidence type="ECO:0000256" key="8">
    <source>
        <dbReference type="ARBA" id="ARBA00023125"/>
    </source>
</evidence>
<dbReference type="GO" id="GO:0005739">
    <property type="term" value="C:mitochondrion"/>
    <property type="evidence" value="ECO:0007669"/>
    <property type="project" value="UniProtKB-SubCell"/>
</dbReference>
<dbReference type="InterPro" id="IPR049163">
    <property type="entry name" value="Pif1-like_2B_dom"/>
</dbReference>
<evidence type="ECO:0000256" key="10">
    <source>
        <dbReference type="ARBA" id="ARBA00023172"/>
    </source>
</evidence>
<dbReference type="InterPro" id="IPR027417">
    <property type="entry name" value="P-loop_NTPase"/>
</dbReference>
<dbReference type="SMART" id="SM00382">
    <property type="entry name" value="AAA"/>
    <property type="match status" value="1"/>
</dbReference>
<evidence type="ECO:0000256" key="9">
    <source>
        <dbReference type="ARBA" id="ARBA00023128"/>
    </source>
</evidence>
<evidence type="ECO:0000256" key="6">
    <source>
        <dbReference type="ARBA" id="ARBA00022806"/>
    </source>
</evidence>
<gene>
    <name evidence="15" type="primary">PIF1</name>
    <name evidence="17" type="ORF">B9G98_03775</name>
</gene>
<keyword evidence="5 15" id="KW-0378">Hydrolase</keyword>
<dbReference type="FunFam" id="3.40.50.300:FF:001226">
    <property type="entry name" value="ATP-dependent DNA helicase PIF1"/>
    <property type="match status" value="1"/>
</dbReference>
<evidence type="ECO:0000256" key="12">
    <source>
        <dbReference type="ARBA" id="ARBA00023235"/>
    </source>
</evidence>
<dbReference type="GO" id="GO:0005524">
    <property type="term" value="F:ATP binding"/>
    <property type="evidence" value="ECO:0007669"/>
    <property type="project" value="UniProtKB-UniRule"/>
</dbReference>
<organism evidence="17 18">
    <name type="scientific">Wickerhamiella sorbophila</name>
    <dbReference type="NCBI Taxonomy" id="45607"/>
    <lineage>
        <taxon>Eukaryota</taxon>
        <taxon>Fungi</taxon>
        <taxon>Dikarya</taxon>
        <taxon>Ascomycota</taxon>
        <taxon>Saccharomycotina</taxon>
        <taxon>Dipodascomycetes</taxon>
        <taxon>Dipodascales</taxon>
        <taxon>Trichomonascaceae</taxon>
        <taxon>Wickerhamiella</taxon>
    </lineage>
</organism>
<comment type="cofactor">
    <cofactor evidence="1 15">
        <name>Mg(2+)</name>
        <dbReference type="ChEBI" id="CHEBI:18420"/>
    </cofactor>
</comment>
<dbReference type="GO" id="GO:0005730">
    <property type="term" value="C:nucleolus"/>
    <property type="evidence" value="ECO:0007669"/>
    <property type="project" value="UniProtKB-SubCell"/>
</dbReference>
<dbReference type="GO" id="GO:0000723">
    <property type="term" value="P:telomere maintenance"/>
    <property type="evidence" value="ECO:0007669"/>
    <property type="project" value="InterPro"/>
</dbReference>
<feature type="DNA-binding region" evidence="15">
    <location>
        <begin position="623"/>
        <end position="642"/>
    </location>
</feature>
<dbReference type="InterPro" id="IPR051055">
    <property type="entry name" value="PIF1_helicase"/>
</dbReference>
<evidence type="ECO:0000313" key="18">
    <source>
        <dbReference type="Proteomes" id="UP000238350"/>
    </source>
</evidence>
<dbReference type="Gene3D" id="3.40.50.300">
    <property type="entry name" value="P-loop containing nucleotide triphosphate hydrolases"/>
    <property type="match status" value="1"/>
</dbReference>
<evidence type="ECO:0000256" key="5">
    <source>
        <dbReference type="ARBA" id="ARBA00022801"/>
    </source>
</evidence>
<dbReference type="GO" id="GO:0016887">
    <property type="term" value="F:ATP hydrolysis activity"/>
    <property type="evidence" value="ECO:0007669"/>
    <property type="project" value="RHEA"/>
</dbReference>
<dbReference type="Pfam" id="PF05970">
    <property type="entry name" value="PIF1"/>
    <property type="match status" value="1"/>
</dbReference>
<dbReference type="Proteomes" id="UP000238350">
    <property type="component" value="Unassembled WGS sequence"/>
</dbReference>
<evidence type="ECO:0000256" key="14">
    <source>
        <dbReference type="ARBA" id="ARBA00048954"/>
    </source>
</evidence>
<keyword evidence="10 15" id="KW-0233">DNA recombination</keyword>
<dbReference type="InterPro" id="IPR003593">
    <property type="entry name" value="AAA+_ATPase"/>
</dbReference>
<dbReference type="GO" id="GO:0043139">
    <property type="term" value="F:5'-3' DNA helicase activity"/>
    <property type="evidence" value="ECO:0007669"/>
    <property type="project" value="UniProtKB-UniRule"/>
</dbReference>
<sequence>MGPVDGSIRRGQLVLTAAQVFGSSDNEEYGLPDIKRPHMEGRNASLPAPYLANTSIVNSALPISSLTSSQVPWSSSPSWHNYSAFQLNRGYHTSAQPGPEVKLEKSIYFMNGGNIAHDDIAPQEPLAEEKIQFDITDTLSSQIRAQQRDKEAELGEIVEDNDEALPEVLSNVSPREIFLSEEQKYVLDLVVRQRQSIFFTGAAGTGKSVLLRRIISDLRRKARDPSKVAVTASTGIAAFNIGGSTLHRFAGIGLGKDDPEALLKKVRYNRQAKMRWKSINTLIIDEISMIQADLLDKLDFIARKIRQVPDKPFGGIQMVFTGDFFQLPPVIQGGDENTKTFAFDAECWKPCVQRTIVLKQVFRQKDTRFSSMLDEMRRGVLSPETIATFKSLDRPPRVPPGVMPTQLFPRRFEVERANENALKSLGGVCRVYDCVDEYNEDFPFKVKLDDLLVPPQIKLKVGAQVMMLKNVDSKLVNGSVGKVLGFMNESTYAMYQETELEGLDEEDSIDMFDASVMGADHNGNNSDTVLKRKRAKAHYLNQMSNTGEGRTLPLVEFRNLDGTSRTVLVTPEVWTVEDAEGHWMARRTQVPLILAWALSIHKSQGQTLEYAQVDLGNIFERGQAYVALSRVTSLDGLQVKRFNPHKVTVHERVLEFYDSLEEVQIGGRQMTMFEAFRPRPDPEVDHMQEIAKDSDEAIESLRAYMNRPEIPLTELGDSISDDSDFDVDKLHATAGKSKQTSVRDNSLL</sequence>
<evidence type="ECO:0000313" key="17">
    <source>
        <dbReference type="EMBL" id="PRT56155.1"/>
    </source>
</evidence>
<evidence type="ECO:0000256" key="13">
    <source>
        <dbReference type="ARBA" id="ARBA00023242"/>
    </source>
</evidence>
<keyword evidence="4 15" id="KW-0227">DNA damage</keyword>
<keyword evidence="11 15" id="KW-0234">DNA repair</keyword>
<keyword evidence="9 15" id="KW-0496">Mitochondrion</keyword>
<keyword evidence="8 15" id="KW-0238">DNA-binding</keyword>
<dbReference type="PANTHER" id="PTHR47642:SF5">
    <property type="entry name" value="ATP-DEPENDENT DNA HELICASE"/>
    <property type="match status" value="1"/>
</dbReference>
<dbReference type="CDD" id="cd18809">
    <property type="entry name" value="SF1_C_RecD"/>
    <property type="match status" value="1"/>
</dbReference>
<comment type="similarity">
    <text evidence="15">Belongs to the helicase family. PIF1 subfamily.</text>
</comment>
<evidence type="ECO:0000259" key="16">
    <source>
        <dbReference type="SMART" id="SM00382"/>
    </source>
</evidence>
<dbReference type="AlphaFoldDB" id="A0A2T0FMF4"/>
<name>A0A2T0FMF4_9ASCO</name>
<dbReference type="GO" id="GO:0006281">
    <property type="term" value="P:DNA repair"/>
    <property type="evidence" value="ECO:0007669"/>
    <property type="project" value="UniProtKB-UniRule"/>
</dbReference>
<comment type="function">
    <text evidence="15">DNA-dependent ATPase and 5'-3' DNA helicase required for the maintenance of both mitochondrial and nuclear genome stability.</text>
</comment>
<dbReference type="InterPro" id="IPR048293">
    <property type="entry name" value="PIF1_RRM3_pfh1"/>
</dbReference>
<evidence type="ECO:0000256" key="11">
    <source>
        <dbReference type="ARBA" id="ARBA00023204"/>
    </source>
</evidence>
<keyword evidence="18" id="KW-1185">Reference proteome</keyword>
<proteinExistence type="inferred from homology"/>
<dbReference type="OrthoDB" id="432234at2759"/>
<comment type="catalytic activity">
    <reaction evidence="14 15">
        <text>ATP + H2O = ADP + phosphate + H(+)</text>
        <dbReference type="Rhea" id="RHEA:13065"/>
        <dbReference type="ChEBI" id="CHEBI:15377"/>
        <dbReference type="ChEBI" id="CHEBI:15378"/>
        <dbReference type="ChEBI" id="CHEBI:30616"/>
        <dbReference type="ChEBI" id="CHEBI:43474"/>
        <dbReference type="ChEBI" id="CHEBI:456216"/>
        <dbReference type="EC" id="5.6.2.3"/>
    </reaction>
</comment>
<keyword evidence="3 15" id="KW-0547">Nucleotide-binding</keyword>
<dbReference type="InterPro" id="IPR010285">
    <property type="entry name" value="DNA_helicase_pif1-like_DEAD"/>
</dbReference>
<keyword evidence="6 15" id="KW-0347">Helicase</keyword>
<dbReference type="GO" id="GO:0006310">
    <property type="term" value="P:DNA recombination"/>
    <property type="evidence" value="ECO:0007669"/>
    <property type="project" value="UniProtKB-UniRule"/>
</dbReference>
<protein>
    <recommendedName>
        <fullName evidence="15">ATP-dependent DNA helicase PIF1</fullName>
        <ecNumber evidence="15">5.6.2.3</ecNumber>
    </recommendedName>
    <alternativeName>
        <fullName evidence="15">DNA 5'-3' helicase PIF1</fullName>
    </alternativeName>
    <alternativeName>
        <fullName evidence="15">DNA repair and recombination helicase PIF1</fullName>
    </alternativeName>
</protein>
<accession>A0A2T0FMF4</accession>
<dbReference type="EMBL" id="NDIQ01000022">
    <property type="protein sequence ID" value="PRT56155.1"/>
    <property type="molecule type" value="Genomic_DNA"/>
</dbReference>
<keyword evidence="7 15" id="KW-0067">ATP-binding</keyword>
<comment type="caution">
    <text evidence="17">The sequence shown here is derived from an EMBL/GenBank/DDBJ whole genome shotgun (WGS) entry which is preliminary data.</text>
</comment>
<feature type="binding site" evidence="15">
    <location>
        <begin position="201"/>
        <end position="208"/>
    </location>
    <ligand>
        <name>ATP</name>
        <dbReference type="ChEBI" id="CHEBI:30616"/>
    </ligand>
</feature>
<keyword evidence="13 15" id="KW-0539">Nucleus</keyword>
<evidence type="ECO:0000256" key="4">
    <source>
        <dbReference type="ARBA" id="ARBA00022763"/>
    </source>
</evidence>
<evidence type="ECO:0000256" key="15">
    <source>
        <dbReference type="HAMAP-Rule" id="MF_03176"/>
    </source>
</evidence>
<comment type="subcellular location">
    <subcellularLocation>
        <location evidence="2">Nucleus</location>
        <location evidence="2">Nucleolus</location>
    </subcellularLocation>
    <subcellularLocation>
        <location evidence="15">Nucleus</location>
    </subcellularLocation>
    <subcellularLocation>
        <location evidence="15">Mitochondrion</location>
    </subcellularLocation>
</comment>
<comment type="subunit">
    <text evidence="15">Monomer.</text>
</comment>
<dbReference type="SUPFAM" id="SSF52540">
    <property type="entry name" value="P-loop containing nucleoside triphosphate hydrolases"/>
    <property type="match status" value="2"/>
</dbReference>
<reference evidence="17 18" key="1">
    <citation type="submission" date="2017-04" db="EMBL/GenBank/DDBJ databases">
        <title>Genome sequencing of [Candida] sorbophila.</title>
        <authorList>
            <person name="Ahn J.O."/>
        </authorList>
    </citation>
    <scope>NUCLEOTIDE SEQUENCE [LARGE SCALE GENOMIC DNA]</scope>
    <source>
        <strain evidence="17 18">DS02</strain>
    </source>
</reference>
<keyword evidence="12 15" id="KW-0413">Isomerase</keyword>
<dbReference type="PANTHER" id="PTHR47642">
    <property type="entry name" value="ATP-DEPENDENT DNA HELICASE"/>
    <property type="match status" value="1"/>
</dbReference>
<dbReference type="STRING" id="45607.A0A2T0FMF4"/>
<feature type="domain" description="AAA+ ATPase" evidence="16">
    <location>
        <begin position="193"/>
        <end position="362"/>
    </location>
</feature>
<dbReference type="EC" id="5.6.2.3" evidence="15"/>
<evidence type="ECO:0000256" key="2">
    <source>
        <dbReference type="ARBA" id="ARBA00004604"/>
    </source>
</evidence>
<dbReference type="Pfam" id="PF21530">
    <property type="entry name" value="Pif1_2B_dom"/>
    <property type="match status" value="1"/>
</dbReference>
<evidence type="ECO:0000256" key="3">
    <source>
        <dbReference type="ARBA" id="ARBA00022741"/>
    </source>
</evidence>
<dbReference type="CDD" id="cd18037">
    <property type="entry name" value="DEXSc_Pif1_like"/>
    <property type="match status" value="1"/>
</dbReference>
<evidence type="ECO:0000256" key="1">
    <source>
        <dbReference type="ARBA" id="ARBA00001946"/>
    </source>
</evidence>